<feature type="domain" description="Aminotransferase class I/classII large" evidence="6">
    <location>
        <begin position="78"/>
        <end position="384"/>
    </location>
</feature>
<protein>
    <recommendedName>
        <fullName evidence="6">Aminotransferase class I/classII large domain-containing protein</fullName>
    </recommendedName>
</protein>
<evidence type="ECO:0000259" key="6">
    <source>
        <dbReference type="Pfam" id="PF00155"/>
    </source>
</evidence>
<evidence type="ECO:0000256" key="5">
    <source>
        <dbReference type="ARBA" id="ARBA00022898"/>
    </source>
</evidence>
<comment type="similarity">
    <text evidence="2">Belongs to the class-I pyridoxal-phosphate-dependent aminotransferase family.</text>
</comment>
<dbReference type="Pfam" id="PF00155">
    <property type="entry name" value="Aminotran_1_2"/>
    <property type="match status" value="1"/>
</dbReference>
<dbReference type="InterPro" id="IPR004838">
    <property type="entry name" value="NHTrfase_class1_PyrdxlP-BS"/>
</dbReference>
<dbReference type="SUPFAM" id="SSF53383">
    <property type="entry name" value="PLP-dependent transferases"/>
    <property type="match status" value="1"/>
</dbReference>
<accession>A0A814A606</accession>
<comment type="cofactor">
    <cofactor evidence="1">
        <name>pyridoxal 5'-phosphate</name>
        <dbReference type="ChEBI" id="CHEBI:597326"/>
    </cofactor>
</comment>
<comment type="caution">
    <text evidence="7">The sequence shown here is derived from an EMBL/GenBank/DDBJ whole genome shotgun (WGS) entry which is preliminary data.</text>
</comment>
<gene>
    <name evidence="8" type="ORF">JBS370_LOCUS34732</name>
    <name evidence="7" type="ORF">ZHD862_LOCUS7843</name>
</gene>
<dbReference type="InterPro" id="IPR015422">
    <property type="entry name" value="PyrdxlP-dep_Trfase_small"/>
</dbReference>
<reference evidence="7" key="1">
    <citation type="submission" date="2021-02" db="EMBL/GenBank/DDBJ databases">
        <authorList>
            <person name="Nowell W R."/>
        </authorList>
    </citation>
    <scope>NUCLEOTIDE SEQUENCE</scope>
</reference>
<dbReference type="AlphaFoldDB" id="A0A814A606"/>
<proteinExistence type="inferred from homology"/>
<dbReference type="InterPro" id="IPR015421">
    <property type="entry name" value="PyrdxlP-dep_Trfase_major"/>
</dbReference>
<dbReference type="InterPro" id="IPR050596">
    <property type="entry name" value="AspAT/PAT-like"/>
</dbReference>
<dbReference type="EMBL" id="CAJNOT010000245">
    <property type="protein sequence ID" value="CAF0910083.1"/>
    <property type="molecule type" value="Genomic_DNA"/>
</dbReference>
<evidence type="ECO:0000256" key="3">
    <source>
        <dbReference type="ARBA" id="ARBA00022576"/>
    </source>
</evidence>
<dbReference type="InterPro" id="IPR004839">
    <property type="entry name" value="Aminotransferase_I/II_large"/>
</dbReference>
<dbReference type="EMBL" id="CAJOBD010011304">
    <property type="protein sequence ID" value="CAF4165500.1"/>
    <property type="molecule type" value="Genomic_DNA"/>
</dbReference>
<evidence type="ECO:0000313" key="7">
    <source>
        <dbReference type="EMBL" id="CAF0910083.1"/>
    </source>
</evidence>
<dbReference type="GO" id="GO:0008483">
    <property type="term" value="F:transaminase activity"/>
    <property type="evidence" value="ECO:0007669"/>
    <property type="project" value="UniProtKB-KW"/>
</dbReference>
<evidence type="ECO:0000256" key="1">
    <source>
        <dbReference type="ARBA" id="ARBA00001933"/>
    </source>
</evidence>
<dbReference type="Gene3D" id="3.90.1150.10">
    <property type="entry name" value="Aspartate Aminotransferase, domain 1"/>
    <property type="match status" value="1"/>
</dbReference>
<dbReference type="Proteomes" id="UP000663864">
    <property type="component" value="Unassembled WGS sequence"/>
</dbReference>
<dbReference type="Gene3D" id="3.40.640.10">
    <property type="entry name" value="Type I PLP-dependent aspartate aminotransferase-like (Major domain)"/>
    <property type="match status" value="1"/>
</dbReference>
<keyword evidence="5" id="KW-0663">Pyridoxal phosphate</keyword>
<evidence type="ECO:0000313" key="9">
    <source>
        <dbReference type="Proteomes" id="UP000663864"/>
    </source>
</evidence>
<keyword evidence="4" id="KW-0808">Transferase</keyword>
<evidence type="ECO:0000256" key="4">
    <source>
        <dbReference type="ARBA" id="ARBA00022679"/>
    </source>
</evidence>
<dbReference type="CDD" id="cd00609">
    <property type="entry name" value="AAT_like"/>
    <property type="match status" value="1"/>
</dbReference>
<dbReference type="GO" id="GO:0030170">
    <property type="term" value="F:pyridoxal phosphate binding"/>
    <property type="evidence" value="ECO:0007669"/>
    <property type="project" value="InterPro"/>
</dbReference>
<sequence>MSNNSNHSYVKEVAERGVRAYRLLRSYDDDACVNLHHGDCVIPPHPVIRNALREVADKMEIWRETKRGGISVELNRYRVGSLMIMPELREAILDDFSKSMPSTFNRTNAVVHIGGGVTQLVAALFNHFRQSNDIILMFAPTYGAFLCAALTVCSNIRLVKPTSNGQISPEHIEKALDECPEAKGIFLINPNNPTGQYFRKEELEKIAHLIIDRDLIVITDEVVHKLVLDTNNKFISMASIEVDGKSMFERTITLRSVSKDHGLAALRLGYAIGSEELMNTVRISWFTYATSFNIDDLAQYLAFIALSYTPDEYYKFQQDLLRCHSDIVITIVEDINRRASYEALKAEQVSAGMFQIIDLSGLRGKLYNETILDDDHVLCELLLQDGKNGVGFFPASCGGYDPRDMKLRLTLSSPEQDISLGMKRLDDFVQKVLRFN</sequence>
<keyword evidence="3" id="KW-0032">Aminotransferase</keyword>
<name>A0A814A606_9BILA</name>
<dbReference type="PANTHER" id="PTHR46383">
    <property type="entry name" value="ASPARTATE AMINOTRANSFERASE"/>
    <property type="match status" value="1"/>
</dbReference>
<dbReference type="Proteomes" id="UP000663836">
    <property type="component" value="Unassembled WGS sequence"/>
</dbReference>
<dbReference type="PANTHER" id="PTHR46383:SF1">
    <property type="entry name" value="ASPARTATE AMINOTRANSFERASE"/>
    <property type="match status" value="1"/>
</dbReference>
<dbReference type="InterPro" id="IPR015424">
    <property type="entry name" value="PyrdxlP-dep_Trfase"/>
</dbReference>
<dbReference type="GO" id="GO:0006520">
    <property type="term" value="P:amino acid metabolic process"/>
    <property type="evidence" value="ECO:0007669"/>
    <property type="project" value="InterPro"/>
</dbReference>
<evidence type="ECO:0000256" key="2">
    <source>
        <dbReference type="ARBA" id="ARBA00007441"/>
    </source>
</evidence>
<organism evidence="7 9">
    <name type="scientific">Rotaria sordida</name>
    <dbReference type="NCBI Taxonomy" id="392033"/>
    <lineage>
        <taxon>Eukaryota</taxon>
        <taxon>Metazoa</taxon>
        <taxon>Spiralia</taxon>
        <taxon>Gnathifera</taxon>
        <taxon>Rotifera</taxon>
        <taxon>Eurotatoria</taxon>
        <taxon>Bdelloidea</taxon>
        <taxon>Philodinida</taxon>
        <taxon>Philodinidae</taxon>
        <taxon>Rotaria</taxon>
    </lineage>
</organism>
<dbReference type="PROSITE" id="PS00105">
    <property type="entry name" value="AA_TRANSFER_CLASS_1"/>
    <property type="match status" value="1"/>
</dbReference>
<evidence type="ECO:0000313" key="8">
    <source>
        <dbReference type="EMBL" id="CAF4165500.1"/>
    </source>
</evidence>